<evidence type="ECO:0008006" key="3">
    <source>
        <dbReference type="Google" id="ProtNLM"/>
    </source>
</evidence>
<name>A0ABN8SFU5_9CNID</name>
<accession>A0ABN8SFU5</accession>
<sequence>MRHLTVGEAIAKRKHLTIYPFVGVLMLSQAPFALTDPATCDTHHTSINNYCFSSRRCYLPSKCKRIDPFRDGQRRAQTAAKTATNQRFFCPAILVPFRRDIIKRKENFLSRHRQF</sequence>
<keyword evidence="2" id="KW-1185">Reference proteome</keyword>
<reference evidence="1 2" key="1">
    <citation type="submission" date="2022-05" db="EMBL/GenBank/DDBJ databases">
        <authorList>
            <consortium name="Genoscope - CEA"/>
            <person name="William W."/>
        </authorList>
    </citation>
    <scope>NUCLEOTIDE SEQUENCE [LARGE SCALE GENOMIC DNA]</scope>
</reference>
<comment type="caution">
    <text evidence="1">The sequence shown here is derived from an EMBL/GenBank/DDBJ whole genome shotgun (WGS) entry which is preliminary data.</text>
</comment>
<evidence type="ECO:0000313" key="2">
    <source>
        <dbReference type="Proteomes" id="UP001159405"/>
    </source>
</evidence>
<gene>
    <name evidence="1" type="ORF">PLOB_00047001</name>
</gene>
<proteinExistence type="predicted"/>
<organism evidence="1 2">
    <name type="scientific">Porites lobata</name>
    <dbReference type="NCBI Taxonomy" id="104759"/>
    <lineage>
        <taxon>Eukaryota</taxon>
        <taxon>Metazoa</taxon>
        <taxon>Cnidaria</taxon>
        <taxon>Anthozoa</taxon>
        <taxon>Hexacorallia</taxon>
        <taxon>Scleractinia</taxon>
        <taxon>Fungiina</taxon>
        <taxon>Poritidae</taxon>
        <taxon>Porites</taxon>
    </lineage>
</organism>
<dbReference type="EMBL" id="CALNXK010000853">
    <property type="protein sequence ID" value="CAH3190394.1"/>
    <property type="molecule type" value="Genomic_DNA"/>
</dbReference>
<protein>
    <recommendedName>
        <fullName evidence="3">Secreted protein</fullName>
    </recommendedName>
</protein>
<evidence type="ECO:0000313" key="1">
    <source>
        <dbReference type="EMBL" id="CAH3190394.1"/>
    </source>
</evidence>
<dbReference type="Proteomes" id="UP001159405">
    <property type="component" value="Unassembled WGS sequence"/>
</dbReference>